<keyword evidence="6 13" id="KW-1133">Transmembrane helix</keyword>
<keyword evidence="8 12" id="KW-0472">Membrane</keyword>
<organism evidence="14 15">
    <name type="scientific">Rhinolophus ferrumequinum</name>
    <name type="common">Greater horseshoe bat</name>
    <dbReference type="NCBI Taxonomy" id="59479"/>
    <lineage>
        <taxon>Eukaryota</taxon>
        <taxon>Metazoa</taxon>
        <taxon>Chordata</taxon>
        <taxon>Craniata</taxon>
        <taxon>Vertebrata</taxon>
        <taxon>Euteleostomi</taxon>
        <taxon>Mammalia</taxon>
        <taxon>Eutheria</taxon>
        <taxon>Laurasiatheria</taxon>
        <taxon>Chiroptera</taxon>
        <taxon>Yinpterochiroptera</taxon>
        <taxon>Rhinolophoidea</taxon>
        <taxon>Rhinolophidae</taxon>
        <taxon>Rhinolophinae</taxon>
        <taxon>Rhinolophus</taxon>
    </lineage>
</organism>
<dbReference type="InterPro" id="IPR007960">
    <property type="entry name" value="TAS2R"/>
</dbReference>
<name>A0A671FIW0_RHIFE</name>
<dbReference type="Pfam" id="PF05296">
    <property type="entry name" value="TAS2R"/>
    <property type="match status" value="1"/>
</dbReference>
<evidence type="ECO:0000313" key="15">
    <source>
        <dbReference type="Proteomes" id="UP000472240"/>
    </source>
</evidence>
<feature type="transmembrane region" description="Helical" evidence="13">
    <location>
        <begin position="6"/>
        <end position="28"/>
    </location>
</feature>
<keyword evidence="7 12" id="KW-0297">G-protein coupled receptor</keyword>
<evidence type="ECO:0000256" key="12">
    <source>
        <dbReference type="RuleBase" id="RU004424"/>
    </source>
</evidence>
<dbReference type="SUPFAM" id="SSF81321">
    <property type="entry name" value="Family A G protein-coupled receptor-like"/>
    <property type="match status" value="1"/>
</dbReference>
<dbReference type="Gene3D" id="1.20.1070.10">
    <property type="entry name" value="Rhodopsin 7-helix transmembrane proteins"/>
    <property type="match status" value="1"/>
</dbReference>
<proteinExistence type="inferred from homology"/>
<keyword evidence="4 12" id="KW-0716">Sensory transduction</keyword>
<dbReference type="PANTHER" id="PTHR11394:SF78">
    <property type="entry name" value="TASTE RECEPTOR TYPE 2"/>
    <property type="match status" value="1"/>
</dbReference>
<evidence type="ECO:0000256" key="10">
    <source>
        <dbReference type="ARBA" id="ARBA00023224"/>
    </source>
</evidence>
<dbReference type="OMA" id="MMFVMVI"/>
<reference evidence="14 15" key="2">
    <citation type="journal article" date="2018" name="Annu Rev Anim Biosci">
        <title>Bat Biology, Genomes, and the Bat1K Project: To Generate Chromosome-Level Genomes for All Living Bat Species.</title>
        <authorList>
            <person name="Teeling E.C."/>
            <person name="Vernes S.C."/>
            <person name="Davalos L.M."/>
            <person name="Ray D.A."/>
            <person name="Gilbert M.T.P."/>
            <person name="Myers E."/>
        </authorList>
    </citation>
    <scope>NUCLEOTIDE SEQUENCE</scope>
</reference>
<feature type="transmembrane region" description="Helical" evidence="13">
    <location>
        <begin position="228"/>
        <end position="247"/>
    </location>
</feature>
<dbReference type="PANTHER" id="PTHR11394">
    <property type="entry name" value="TASTE RECEPTOR TYPE 2"/>
    <property type="match status" value="1"/>
</dbReference>
<keyword evidence="5 12" id="KW-0812">Transmembrane</keyword>
<dbReference type="InParanoid" id="A0A671FIW0"/>
<evidence type="ECO:0000256" key="9">
    <source>
        <dbReference type="ARBA" id="ARBA00023170"/>
    </source>
</evidence>
<evidence type="ECO:0000256" key="3">
    <source>
        <dbReference type="ARBA" id="ARBA00022480"/>
    </source>
</evidence>
<evidence type="ECO:0000256" key="7">
    <source>
        <dbReference type="ARBA" id="ARBA00023040"/>
    </source>
</evidence>
<evidence type="ECO:0000256" key="13">
    <source>
        <dbReference type="SAM" id="Phobius"/>
    </source>
</evidence>
<keyword evidence="10 12" id="KW-0807">Transducer</keyword>
<reference evidence="14" key="5">
    <citation type="submission" date="2025-09" db="UniProtKB">
        <authorList>
            <consortium name="Ensembl"/>
        </authorList>
    </citation>
    <scope>IDENTIFICATION</scope>
</reference>
<evidence type="ECO:0000313" key="14">
    <source>
        <dbReference type="Ensembl" id="ENSRFEP00010022378.1"/>
    </source>
</evidence>
<dbReference type="Ensembl" id="ENSRFET00010024352.1">
    <property type="protein sequence ID" value="ENSRFEP00010022378.1"/>
    <property type="gene ID" value="ENSRFEG00010014991.1"/>
</dbReference>
<dbReference type="AlphaFoldDB" id="A0A671FIW0"/>
<feature type="transmembrane region" description="Helical" evidence="13">
    <location>
        <begin position="121"/>
        <end position="139"/>
    </location>
</feature>
<dbReference type="Proteomes" id="UP000472240">
    <property type="component" value="Chromosome 10"/>
</dbReference>
<evidence type="ECO:0000256" key="5">
    <source>
        <dbReference type="ARBA" id="ARBA00022692"/>
    </source>
</evidence>
<feature type="transmembrane region" description="Helical" evidence="13">
    <location>
        <begin position="166"/>
        <end position="195"/>
    </location>
</feature>
<feature type="transmembrane region" description="Helical" evidence="13">
    <location>
        <begin position="253"/>
        <end position="276"/>
    </location>
</feature>
<accession>A0A671FIW0</accession>
<sequence length="306" mass="35603">LLTELFGELIFGILGNGFIGLVNCIEWAKNGKVSSADLILTGLAMSRIIQLWVILLDLFIMGLFPHLYATRNLTTVMTLLWTLTNHLTTWFATCLSIFYFLKIANFSHFFFIWLKWRVNRGVLGLFLGSFLLLPINLLMQDTVSEWWMNTYGVSERNMTLHLDVNIILYLKIFLLSLTHVIPVLLSLISLLLLFLSLVRHTKNLQLNLTGRDSSTEAHRRAMKMVTSFLLLFTIYIISTLLATWSFMKVQKYQVMMLFIVISTIFPSGHSFILILGNSKLRQIAWRRLRRFQFFERNKTFSFIDII</sequence>
<keyword evidence="9 12" id="KW-0675">Receptor</keyword>
<keyword evidence="3 12" id="KW-0919">Taste</keyword>
<dbReference type="GO" id="GO:0033038">
    <property type="term" value="F:bitter taste receptor activity"/>
    <property type="evidence" value="ECO:0007669"/>
    <property type="project" value="InterPro"/>
</dbReference>
<reference evidence="14" key="4">
    <citation type="submission" date="2025-08" db="UniProtKB">
        <authorList>
            <consortium name="Ensembl"/>
        </authorList>
    </citation>
    <scope>IDENTIFICATION</scope>
</reference>
<dbReference type="GeneTree" id="ENSGT01150000286975"/>
<comment type="subcellular location">
    <subcellularLocation>
        <location evidence="1 12">Membrane</location>
        <topology evidence="1 12">Multi-pass membrane protein</topology>
    </subcellularLocation>
</comment>
<feature type="transmembrane region" description="Helical" evidence="13">
    <location>
        <begin position="49"/>
        <end position="69"/>
    </location>
</feature>
<dbReference type="GO" id="GO:0004930">
    <property type="term" value="F:G protein-coupled receptor activity"/>
    <property type="evidence" value="ECO:0007669"/>
    <property type="project" value="UniProtKB-KW"/>
</dbReference>
<evidence type="ECO:0000256" key="8">
    <source>
        <dbReference type="ARBA" id="ARBA00023136"/>
    </source>
</evidence>
<evidence type="ECO:0000256" key="1">
    <source>
        <dbReference type="ARBA" id="ARBA00004141"/>
    </source>
</evidence>
<dbReference type="FunFam" id="1.20.1070.10:FF:000042">
    <property type="entry name" value="Taste receptor type 2 member 7"/>
    <property type="match status" value="1"/>
</dbReference>
<evidence type="ECO:0000256" key="6">
    <source>
        <dbReference type="ARBA" id="ARBA00022989"/>
    </source>
</evidence>
<reference evidence="14 15" key="1">
    <citation type="journal article" date="2015" name="Annu Rev Anim Biosci">
        <title>The Genome 10K Project: a way forward.</title>
        <authorList>
            <person name="Koepfli K.P."/>
            <person name="Paten B."/>
            <person name="O'Brien S.J."/>
            <person name="Koepfli K.P."/>
            <person name="Paten B."/>
            <person name="Antunes A."/>
            <person name="Belov K."/>
            <person name="Bustamante C."/>
            <person name="Castoe T.A."/>
            <person name="Clawson H."/>
            <person name="Crawford A.J."/>
            <person name="Diekhans M."/>
            <person name="Distel D."/>
            <person name="Durbin R."/>
            <person name="Earl D."/>
            <person name="Fujita M.K."/>
            <person name="Gamble T."/>
            <person name="Georges A."/>
            <person name="Gemmell N."/>
            <person name="Gilbert M.T."/>
            <person name="Graves J.M."/>
            <person name="Green R.E."/>
            <person name="Hickey G."/>
            <person name="Jarvis E.D."/>
            <person name="Johnson W."/>
            <person name="Komissarov A."/>
            <person name="Korf I."/>
            <person name="Kuhn R."/>
            <person name="Larkin D.M."/>
            <person name="Lewin H."/>
            <person name="Lopez J.V."/>
            <person name="Ma J."/>
            <person name="Marques-Bonet T."/>
            <person name="Miller W."/>
            <person name="Murphy R."/>
            <person name="Pevzner P."/>
            <person name="Shapiro B."/>
            <person name="Steiner C."/>
            <person name="Tamazian G."/>
            <person name="Venkatesh B."/>
            <person name="Wang J."/>
            <person name="Wayne R."/>
            <person name="Wiley E."/>
            <person name="Yang H."/>
            <person name="Zhang G."/>
            <person name="Haussler D."/>
            <person name="Ryder O."/>
            <person name="O'Brien S.J."/>
        </authorList>
    </citation>
    <scope>NUCLEOTIDE SEQUENCE</scope>
</reference>
<keyword evidence="15" id="KW-1185">Reference proteome</keyword>
<evidence type="ECO:0000256" key="2">
    <source>
        <dbReference type="ARBA" id="ARBA00007376"/>
    </source>
</evidence>
<dbReference type="GO" id="GO:0016020">
    <property type="term" value="C:membrane"/>
    <property type="evidence" value="ECO:0007669"/>
    <property type="project" value="UniProtKB-SubCell"/>
</dbReference>
<reference evidence="15" key="3">
    <citation type="submission" date="2018-12" db="EMBL/GenBank/DDBJ databases">
        <title>G10K-VGP greater horseshoe bat female genome, primary haplotype.</title>
        <authorList>
            <person name="Teeling E."/>
            <person name="Myers G."/>
            <person name="Vernes S."/>
            <person name="Pippel M."/>
            <person name="Winkler S."/>
            <person name="Fedrigo O."/>
            <person name="Rhie A."/>
            <person name="Koren S."/>
            <person name="Phillippy A."/>
            <person name="Lewin H."/>
            <person name="Damas J."/>
            <person name="Howe K."/>
            <person name="Mountcastle J."/>
            <person name="Jarvis E.D."/>
        </authorList>
    </citation>
    <scope>NUCLEOTIDE SEQUENCE [LARGE SCALE GENOMIC DNA]</scope>
</reference>
<feature type="transmembrane region" description="Helical" evidence="13">
    <location>
        <begin position="89"/>
        <end position="114"/>
    </location>
</feature>
<protein>
    <recommendedName>
        <fullName evidence="12">Taste receptor type 2</fullName>
    </recommendedName>
</protein>
<evidence type="ECO:0000256" key="4">
    <source>
        <dbReference type="ARBA" id="ARBA00022606"/>
    </source>
</evidence>
<evidence type="ECO:0000256" key="11">
    <source>
        <dbReference type="RuleBase" id="RU004423"/>
    </source>
</evidence>
<comment type="similarity">
    <text evidence="2 11">Belongs to the G-protein coupled receptor T2R family.</text>
</comment>